<dbReference type="Proteomes" id="UP001164693">
    <property type="component" value="Chromosome"/>
</dbReference>
<evidence type="ECO:0008006" key="3">
    <source>
        <dbReference type="Google" id="ProtNLM"/>
    </source>
</evidence>
<gene>
    <name evidence="1" type="ORF">M6B22_06490</name>
</gene>
<dbReference type="EMBL" id="CP097463">
    <property type="protein sequence ID" value="WAX58409.1"/>
    <property type="molecule type" value="Genomic_DNA"/>
</dbReference>
<organism evidence="1 2">
    <name type="scientific">Jatrophihabitans cynanchi</name>
    <dbReference type="NCBI Taxonomy" id="2944128"/>
    <lineage>
        <taxon>Bacteria</taxon>
        <taxon>Bacillati</taxon>
        <taxon>Actinomycetota</taxon>
        <taxon>Actinomycetes</taxon>
        <taxon>Jatrophihabitantales</taxon>
        <taxon>Jatrophihabitantaceae</taxon>
        <taxon>Jatrophihabitans</taxon>
    </lineage>
</organism>
<keyword evidence="2" id="KW-1185">Reference proteome</keyword>
<evidence type="ECO:0000313" key="1">
    <source>
        <dbReference type="EMBL" id="WAX58409.1"/>
    </source>
</evidence>
<name>A0ABY7K505_9ACTN</name>
<sequence>MTTAATESDAAEPLACWCCGSAYREAELVRLGNHPEVGVCLRCAHFLHQQARGREDALHPSPATRVRDQFRAGRRVVMQRGWHQKPVIGRPLRWLGRRLP</sequence>
<dbReference type="RefSeq" id="WP_269444957.1">
    <property type="nucleotide sequence ID" value="NZ_CP097463.1"/>
</dbReference>
<accession>A0ABY7K505</accession>
<proteinExistence type="predicted"/>
<protein>
    <recommendedName>
        <fullName evidence="3">ClpX-type ZB domain-containing protein</fullName>
    </recommendedName>
</protein>
<evidence type="ECO:0000313" key="2">
    <source>
        <dbReference type="Proteomes" id="UP001164693"/>
    </source>
</evidence>
<reference evidence="1" key="1">
    <citation type="submission" date="2022-05" db="EMBL/GenBank/DDBJ databases">
        <title>Jatrophihabitans sp. SB3-54 whole genome sequence.</title>
        <authorList>
            <person name="Suh M.K."/>
            <person name="Eom M.K."/>
            <person name="Kim J.S."/>
            <person name="Kim H.S."/>
            <person name="Do H.E."/>
            <person name="Shin Y.K."/>
            <person name="Lee J.-S."/>
        </authorList>
    </citation>
    <scope>NUCLEOTIDE SEQUENCE</scope>
    <source>
        <strain evidence="1">SB3-54</strain>
    </source>
</reference>